<dbReference type="InterPro" id="IPR029063">
    <property type="entry name" value="SAM-dependent_MTases_sf"/>
</dbReference>
<keyword evidence="2" id="KW-1185">Reference proteome</keyword>
<organism evidence="1 2">
    <name type="scientific">Phytohabitans rumicis</name>
    <dbReference type="NCBI Taxonomy" id="1076125"/>
    <lineage>
        <taxon>Bacteria</taxon>
        <taxon>Bacillati</taxon>
        <taxon>Actinomycetota</taxon>
        <taxon>Actinomycetes</taxon>
        <taxon>Micromonosporales</taxon>
        <taxon>Micromonosporaceae</taxon>
    </lineage>
</organism>
<dbReference type="PIRSF" id="PIRSF017393">
    <property type="entry name" value="MTase_SAV2177"/>
    <property type="match status" value="1"/>
</dbReference>
<dbReference type="Pfam" id="PF04672">
    <property type="entry name" value="Methyltransf_19"/>
    <property type="match status" value="1"/>
</dbReference>
<protein>
    <recommendedName>
        <fullName evidence="3">S-adenosyl methyltransferase</fullName>
    </recommendedName>
</protein>
<dbReference type="CDD" id="cd02440">
    <property type="entry name" value="AdoMet_MTases"/>
    <property type="match status" value="1"/>
</dbReference>
<gene>
    <name evidence="1" type="ORF">Prum_039410</name>
</gene>
<evidence type="ECO:0000313" key="2">
    <source>
        <dbReference type="Proteomes" id="UP000482960"/>
    </source>
</evidence>
<accession>A0A6V8L6M0</accession>
<dbReference type="Proteomes" id="UP000482960">
    <property type="component" value="Unassembled WGS sequence"/>
</dbReference>
<sequence length="295" mass="31530">MTWPESVVPGCDGIQEPVPSRVYAALLGDAHTFAPDRAMAADLLAAEPEARYWARANRAFLGRAVRYALDAGARQILDIGCGLPATRGSLHEIAWRVDSRTRIGYVDIDPVAVAHARQLLEEHNRVVAVVGDLRDPDTVVGHPELAALLDWTQPIAVILGAVLHFVSNSDDPTSILARLRDSVPDGSWLVISHASAPSAMTPEQVRAVREYSERTAPLTLRSRQQVTELLDVWGEVVEPGVCGVAFWRPEPGELDGPAEVERAARIPGWAGVAVKGAGAADSVLSGVDVGGRDVG</sequence>
<evidence type="ECO:0000313" key="1">
    <source>
        <dbReference type="EMBL" id="GFJ90299.1"/>
    </source>
</evidence>
<comment type="caution">
    <text evidence="1">The sequence shown here is derived from an EMBL/GenBank/DDBJ whole genome shotgun (WGS) entry which is preliminary data.</text>
</comment>
<reference evidence="1 2" key="2">
    <citation type="submission" date="2020-03" db="EMBL/GenBank/DDBJ databases">
        <authorList>
            <person name="Ichikawa N."/>
            <person name="Kimura A."/>
            <person name="Kitahashi Y."/>
            <person name="Uohara A."/>
        </authorList>
    </citation>
    <scope>NUCLEOTIDE SEQUENCE [LARGE SCALE GENOMIC DNA]</scope>
    <source>
        <strain evidence="1 2">NBRC 108638</strain>
    </source>
</reference>
<dbReference type="InterPro" id="IPR006764">
    <property type="entry name" value="SAM_dep_MeTrfase_SAV2177_type"/>
</dbReference>
<dbReference type="EMBL" id="BLPG01000001">
    <property type="protein sequence ID" value="GFJ90299.1"/>
    <property type="molecule type" value="Genomic_DNA"/>
</dbReference>
<evidence type="ECO:0008006" key="3">
    <source>
        <dbReference type="Google" id="ProtNLM"/>
    </source>
</evidence>
<dbReference type="RefSeq" id="WP_173077678.1">
    <property type="nucleotide sequence ID" value="NZ_BAABJB010000024.1"/>
</dbReference>
<proteinExistence type="predicted"/>
<dbReference type="Gene3D" id="3.40.50.150">
    <property type="entry name" value="Vaccinia Virus protein VP39"/>
    <property type="match status" value="1"/>
</dbReference>
<reference evidence="1 2" key="1">
    <citation type="submission" date="2020-03" db="EMBL/GenBank/DDBJ databases">
        <title>Whole genome shotgun sequence of Phytohabitans rumicis NBRC 108638.</title>
        <authorList>
            <person name="Komaki H."/>
            <person name="Tamura T."/>
        </authorList>
    </citation>
    <scope>NUCLEOTIDE SEQUENCE [LARGE SCALE GENOMIC DNA]</scope>
    <source>
        <strain evidence="1 2">NBRC 108638</strain>
    </source>
</reference>
<dbReference type="AlphaFoldDB" id="A0A6V8L6M0"/>
<dbReference type="SUPFAM" id="SSF53335">
    <property type="entry name" value="S-adenosyl-L-methionine-dependent methyltransferases"/>
    <property type="match status" value="1"/>
</dbReference>
<name>A0A6V8L6M0_9ACTN</name>